<keyword evidence="2" id="KW-1185">Reference proteome</keyword>
<name>A0A380JZ18_9STRE</name>
<dbReference type="Proteomes" id="UP000254924">
    <property type="component" value="Unassembled WGS sequence"/>
</dbReference>
<evidence type="ECO:0000313" key="1">
    <source>
        <dbReference type="EMBL" id="SUN57967.1"/>
    </source>
</evidence>
<proteinExistence type="predicted"/>
<dbReference type="AlphaFoldDB" id="A0A380JZ18"/>
<organism evidence="1 2">
    <name type="scientific">Streptococcus hyointestinalis</name>
    <dbReference type="NCBI Taxonomy" id="1337"/>
    <lineage>
        <taxon>Bacteria</taxon>
        <taxon>Bacillati</taxon>
        <taxon>Bacillota</taxon>
        <taxon>Bacilli</taxon>
        <taxon>Lactobacillales</taxon>
        <taxon>Streptococcaceae</taxon>
        <taxon>Streptococcus</taxon>
    </lineage>
</organism>
<reference evidence="1 2" key="1">
    <citation type="submission" date="2018-06" db="EMBL/GenBank/DDBJ databases">
        <authorList>
            <consortium name="Pathogen Informatics"/>
            <person name="Doyle S."/>
        </authorList>
    </citation>
    <scope>NUCLEOTIDE SEQUENCE [LARGE SCALE GENOMIC DNA]</scope>
    <source>
        <strain evidence="1 2">NCTC12224</strain>
    </source>
</reference>
<gene>
    <name evidence="1" type="ORF">NCTC12224_00038</name>
</gene>
<accession>A0A380JZ18</accession>
<sequence length="108" mass="12302">MKFEEVPSGSYLIKGNTVIDNEEWDTLPANEKAGWYIAERRRVKVEALKVINDIIDDMVEQGYDDMDIILQENIGDEQIAKMQSVLDELFDNSAADVFHPVKLVGLDE</sequence>
<evidence type="ECO:0000313" key="2">
    <source>
        <dbReference type="Proteomes" id="UP000254924"/>
    </source>
</evidence>
<protein>
    <submittedName>
        <fullName evidence="1">Uncharacterized protein</fullName>
    </submittedName>
</protein>
<dbReference type="EMBL" id="UHFN01000002">
    <property type="protein sequence ID" value="SUN57967.1"/>
    <property type="molecule type" value="Genomic_DNA"/>
</dbReference>
<dbReference type="OrthoDB" id="2339806at2"/>